<dbReference type="PANTHER" id="PTHR10146:SF14">
    <property type="entry name" value="PYRIDOXAL PHOSPHATE HOMEOSTASIS PROTEIN"/>
    <property type="match status" value="1"/>
</dbReference>
<dbReference type="PIRSF" id="PIRSF004848">
    <property type="entry name" value="YBL036c_PLPDEIII"/>
    <property type="match status" value="1"/>
</dbReference>
<dbReference type="PROSITE" id="PS01211">
    <property type="entry name" value="UPF0001"/>
    <property type="match status" value="1"/>
</dbReference>
<reference evidence="5 6" key="1">
    <citation type="submission" date="2020-03" db="EMBL/GenBank/DDBJ databases">
        <title>Genomic Encyclopedia of Type Strains, Phase IV (KMG-IV): sequencing the most valuable type-strain genomes for metagenomic binning, comparative biology and taxonomic classification.</title>
        <authorList>
            <person name="Goeker M."/>
        </authorList>
    </citation>
    <scope>NUCLEOTIDE SEQUENCE [LARGE SCALE GENOMIC DNA]</scope>
    <source>
        <strain evidence="5 6">DSM 105096</strain>
    </source>
</reference>
<feature type="domain" description="Alanine racemase N-terminal" evidence="4">
    <location>
        <begin position="17"/>
        <end position="218"/>
    </location>
</feature>
<proteinExistence type="inferred from homology"/>
<dbReference type="InterPro" id="IPR001608">
    <property type="entry name" value="Ala_racemase_N"/>
</dbReference>
<feature type="modified residue" description="N6-(pyridoxal phosphate)lysine" evidence="2">
    <location>
        <position position="26"/>
    </location>
</feature>
<gene>
    <name evidence="5" type="ORF">GGR27_000209</name>
</gene>
<dbReference type="SUPFAM" id="SSF51419">
    <property type="entry name" value="PLP-binding barrel"/>
    <property type="match status" value="1"/>
</dbReference>
<comment type="function">
    <text evidence="2">Pyridoxal 5'-phosphate (PLP)-binding protein, which is involved in PLP homeostasis.</text>
</comment>
<protein>
    <recommendedName>
        <fullName evidence="2">Pyridoxal phosphate homeostasis protein</fullName>
        <shortName evidence="2">PLP homeostasis protein</shortName>
    </recommendedName>
</protein>
<evidence type="ECO:0000256" key="3">
    <source>
        <dbReference type="RuleBase" id="RU004514"/>
    </source>
</evidence>
<dbReference type="InterPro" id="IPR011078">
    <property type="entry name" value="PyrdxlP_homeostasis"/>
</dbReference>
<sequence length="219" mass="24648">MLNEEMFLAVREEVTQAKAILVAITKQRPIADIRRMYELGQRDFGENRVPELIEKREALPNDIRWHFVGHLQRNKVSGITPFIHLIHAGDSPRLIRQINKDAAKDGRIVPVLLQYHIADEASKYGLDPAHPAAVLSELNLKELPNVLISGVMGMATYTDVDEQIAGEFNALHEAFTFLKNKHFSEQKDFATLSMGMSGDYPIALQRGSTMVRVGSLLFN</sequence>
<organism evidence="5 6">
    <name type="scientific">Neolewinella antarctica</name>
    <dbReference type="NCBI Taxonomy" id="442734"/>
    <lineage>
        <taxon>Bacteria</taxon>
        <taxon>Pseudomonadati</taxon>
        <taxon>Bacteroidota</taxon>
        <taxon>Saprospiria</taxon>
        <taxon>Saprospirales</taxon>
        <taxon>Lewinellaceae</taxon>
        <taxon>Neolewinella</taxon>
    </lineage>
</organism>
<dbReference type="CDD" id="cd00635">
    <property type="entry name" value="PLPDE_III_YBL036c_like"/>
    <property type="match status" value="1"/>
</dbReference>
<name>A0ABX0X6A3_9BACT</name>
<dbReference type="InterPro" id="IPR029066">
    <property type="entry name" value="PLP-binding_barrel"/>
</dbReference>
<keyword evidence="1 2" id="KW-0663">Pyridoxal phosphate</keyword>
<dbReference type="NCBIfam" id="TIGR00044">
    <property type="entry name" value="YggS family pyridoxal phosphate-dependent enzyme"/>
    <property type="match status" value="1"/>
</dbReference>
<comment type="similarity">
    <text evidence="2 3">Belongs to the pyridoxal phosphate-binding protein YggS/PROSC family.</text>
</comment>
<dbReference type="HAMAP" id="MF_02087">
    <property type="entry name" value="PLP_homeostasis"/>
    <property type="match status" value="1"/>
</dbReference>
<dbReference type="Pfam" id="PF01168">
    <property type="entry name" value="Ala_racemase_N"/>
    <property type="match status" value="1"/>
</dbReference>
<evidence type="ECO:0000313" key="5">
    <source>
        <dbReference type="EMBL" id="NJC24728.1"/>
    </source>
</evidence>
<dbReference type="RefSeq" id="WP_168035542.1">
    <property type="nucleotide sequence ID" value="NZ_JAATJH010000001.1"/>
</dbReference>
<dbReference type="Proteomes" id="UP000770785">
    <property type="component" value="Unassembled WGS sequence"/>
</dbReference>
<comment type="caution">
    <text evidence="5">The sequence shown here is derived from an EMBL/GenBank/DDBJ whole genome shotgun (WGS) entry which is preliminary data.</text>
</comment>
<dbReference type="Gene3D" id="3.20.20.10">
    <property type="entry name" value="Alanine racemase"/>
    <property type="match status" value="1"/>
</dbReference>
<accession>A0ABX0X6A3</accession>
<keyword evidence="6" id="KW-1185">Reference proteome</keyword>
<evidence type="ECO:0000256" key="1">
    <source>
        <dbReference type="ARBA" id="ARBA00022898"/>
    </source>
</evidence>
<dbReference type="EMBL" id="JAATJH010000001">
    <property type="protein sequence ID" value="NJC24728.1"/>
    <property type="molecule type" value="Genomic_DNA"/>
</dbReference>
<evidence type="ECO:0000259" key="4">
    <source>
        <dbReference type="Pfam" id="PF01168"/>
    </source>
</evidence>
<dbReference type="PANTHER" id="PTHR10146">
    <property type="entry name" value="PROLINE SYNTHETASE CO-TRANSCRIBED BACTERIAL HOMOLOG PROTEIN"/>
    <property type="match status" value="1"/>
</dbReference>
<evidence type="ECO:0000256" key="2">
    <source>
        <dbReference type="HAMAP-Rule" id="MF_02087"/>
    </source>
</evidence>
<evidence type="ECO:0000313" key="6">
    <source>
        <dbReference type="Proteomes" id="UP000770785"/>
    </source>
</evidence>